<dbReference type="GO" id="GO:0003677">
    <property type="term" value="F:DNA binding"/>
    <property type="evidence" value="ECO:0007669"/>
    <property type="project" value="UniProtKB-KW"/>
</dbReference>
<dbReference type="Pfam" id="PF00239">
    <property type="entry name" value="Resolvase"/>
    <property type="match status" value="1"/>
</dbReference>
<feature type="domain" description="Resolvase/invertase-type recombinase catalytic" evidence="7">
    <location>
        <begin position="4"/>
        <end position="149"/>
    </location>
</feature>
<keyword evidence="3" id="KW-0238">DNA-binding</keyword>
<dbReference type="PANTHER" id="PTHR30461:SF26">
    <property type="entry name" value="RESOLVASE HOMOLOG YNEB"/>
    <property type="match status" value="1"/>
</dbReference>
<evidence type="ECO:0000313" key="8">
    <source>
        <dbReference type="EMBL" id="GGG22594.1"/>
    </source>
</evidence>
<dbReference type="PROSITE" id="PS51736">
    <property type="entry name" value="RECOMBINASES_3"/>
    <property type="match status" value="1"/>
</dbReference>
<evidence type="ECO:0000256" key="5">
    <source>
        <dbReference type="PIRSR" id="PIRSR606118-50"/>
    </source>
</evidence>
<organism evidence="8 9">
    <name type="scientific">Lysinibacillus alkalisoli</name>
    <dbReference type="NCBI Taxonomy" id="1911548"/>
    <lineage>
        <taxon>Bacteria</taxon>
        <taxon>Bacillati</taxon>
        <taxon>Bacillota</taxon>
        <taxon>Bacilli</taxon>
        <taxon>Bacillales</taxon>
        <taxon>Bacillaceae</taxon>
        <taxon>Lysinibacillus</taxon>
    </lineage>
</organism>
<evidence type="ECO:0000256" key="4">
    <source>
        <dbReference type="ARBA" id="ARBA00023172"/>
    </source>
</evidence>
<comment type="similarity">
    <text evidence="1">Belongs to the site-specific recombinase resolvase family.</text>
</comment>
<evidence type="ECO:0000313" key="9">
    <source>
        <dbReference type="Proteomes" id="UP000616608"/>
    </source>
</evidence>
<dbReference type="AlphaFoldDB" id="A0A917G4Q5"/>
<dbReference type="InterPro" id="IPR050639">
    <property type="entry name" value="SSR_resolvase"/>
</dbReference>
<dbReference type="Gene3D" id="3.40.50.1390">
    <property type="entry name" value="Resolvase, N-terminal catalytic domain"/>
    <property type="match status" value="1"/>
</dbReference>
<dbReference type="CDD" id="cd00338">
    <property type="entry name" value="Ser_Recombinase"/>
    <property type="match status" value="1"/>
</dbReference>
<dbReference type="PROSITE" id="PS00397">
    <property type="entry name" value="RECOMBINASES_1"/>
    <property type="match status" value="1"/>
</dbReference>
<evidence type="ECO:0000256" key="3">
    <source>
        <dbReference type="ARBA" id="ARBA00023125"/>
    </source>
</evidence>
<evidence type="ECO:0000256" key="2">
    <source>
        <dbReference type="ARBA" id="ARBA00022908"/>
    </source>
</evidence>
<sequence length="220" mass="25238">MVQKAVLYCRVSTTKQTQATSLARQEEELRQFANQQGLVVEAVFEDQFSGYEVDRDGLLMLLDFVKEHNIPYVLVQDETRLGRGNARVAVLHLIQKLQAQVLCMNDAGPLQMNDMDTMLLEILAIVEEYQRKIHNAKIKRGMKRAVEQGYRPQDNLRNRGNLEGKPRIEVPIDEIVRLRDAGLTFQEITTTLNGLGYDVSKATVNRRYLSYAEEQNNIKQ</sequence>
<gene>
    <name evidence="8" type="primary">yneB</name>
    <name evidence="8" type="ORF">GCM10007425_16330</name>
</gene>
<reference evidence="8" key="2">
    <citation type="submission" date="2020-09" db="EMBL/GenBank/DDBJ databases">
        <authorList>
            <person name="Sun Q."/>
            <person name="Zhou Y."/>
        </authorList>
    </citation>
    <scope>NUCLEOTIDE SEQUENCE</scope>
    <source>
        <strain evidence="8">CGMCC 1.15760</strain>
    </source>
</reference>
<dbReference type="EMBL" id="BMJT01000004">
    <property type="protein sequence ID" value="GGG22594.1"/>
    <property type="molecule type" value="Genomic_DNA"/>
</dbReference>
<dbReference type="SUPFAM" id="SSF53041">
    <property type="entry name" value="Resolvase-like"/>
    <property type="match status" value="1"/>
</dbReference>
<accession>A0A917G4Q5</accession>
<evidence type="ECO:0000256" key="1">
    <source>
        <dbReference type="ARBA" id="ARBA00009913"/>
    </source>
</evidence>
<comment type="caution">
    <text evidence="8">The sequence shown here is derived from an EMBL/GenBank/DDBJ whole genome shotgun (WGS) entry which is preliminary data.</text>
</comment>
<dbReference type="SMART" id="SM00857">
    <property type="entry name" value="Resolvase"/>
    <property type="match status" value="1"/>
</dbReference>
<dbReference type="PANTHER" id="PTHR30461">
    <property type="entry name" value="DNA-INVERTASE FROM LAMBDOID PROPHAGE"/>
    <property type="match status" value="1"/>
</dbReference>
<protein>
    <submittedName>
        <fullName evidence="8">Resolvase homolog YneB</fullName>
    </submittedName>
</protein>
<proteinExistence type="inferred from homology"/>
<name>A0A917G4Q5_9BACI</name>
<dbReference type="RefSeq" id="WP_188614540.1">
    <property type="nucleotide sequence ID" value="NZ_BMJT01000004.1"/>
</dbReference>
<keyword evidence="2" id="KW-0229">DNA integration</keyword>
<evidence type="ECO:0000256" key="6">
    <source>
        <dbReference type="PROSITE-ProRule" id="PRU10137"/>
    </source>
</evidence>
<dbReference type="InterPro" id="IPR036162">
    <property type="entry name" value="Resolvase-like_N_sf"/>
</dbReference>
<feature type="active site" description="O-(5'-phospho-DNA)-serine intermediate" evidence="5 6">
    <location>
        <position position="12"/>
    </location>
</feature>
<dbReference type="GO" id="GO:0000150">
    <property type="term" value="F:DNA strand exchange activity"/>
    <property type="evidence" value="ECO:0007669"/>
    <property type="project" value="InterPro"/>
</dbReference>
<dbReference type="GO" id="GO:0015074">
    <property type="term" value="P:DNA integration"/>
    <property type="evidence" value="ECO:0007669"/>
    <property type="project" value="UniProtKB-KW"/>
</dbReference>
<reference evidence="8" key="1">
    <citation type="journal article" date="2014" name="Int. J. Syst. Evol. Microbiol.">
        <title>Complete genome sequence of Corynebacterium casei LMG S-19264T (=DSM 44701T), isolated from a smear-ripened cheese.</title>
        <authorList>
            <consortium name="US DOE Joint Genome Institute (JGI-PGF)"/>
            <person name="Walter F."/>
            <person name="Albersmeier A."/>
            <person name="Kalinowski J."/>
            <person name="Ruckert C."/>
        </authorList>
    </citation>
    <scope>NUCLEOTIDE SEQUENCE</scope>
    <source>
        <strain evidence="8">CGMCC 1.15760</strain>
    </source>
</reference>
<keyword evidence="4" id="KW-0233">DNA recombination</keyword>
<keyword evidence="9" id="KW-1185">Reference proteome</keyword>
<dbReference type="InterPro" id="IPR006119">
    <property type="entry name" value="Resolv_N"/>
</dbReference>
<dbReference type="Proteomes" id="UP000616608">
    <property type="component" value="Unassembled WGS sequence"/>
</dbReference>
<dbReference type="InterPro" id="IPR006118">
    <property type="entry name" value="Recombinase_CS"/>
</dbReference>
<evidence type="ECO:0000259" key="7">
    <source>
        <dbReference type="PROSITE" id="PS51736"/>
    </source>
</evidence>